<proteinExistence type="predicted"/>
<dbReference type="Proteomes" id="UP000302139">
    <property type="component" value="Unassembled WGS sequence"/>
</dbReference>
<dbReference type="PANTHER" id="PTHR38589">
    <property type="entry name" value="BLR0621 PROTEIN"/>
    <property type="match status" value="1"/>
</dbReference>
<dbReference type="STRING" id="33903.AQJ43_08695"/>
<organism evidence="3 4">
    <name type="scientific">Streptomyces avermitilis</name>
    <dbReference type="NCBI Taxonomy" id="33903"/>
    <lineage>
        <taxon>Bacteria</taxon>
        <taxon>Bacillati</taxon>
        <taxon>Actinomycetota</taxon>
        <taxon>Actinomycetes</taxon>
        <taxon>Kitasatosporales</taxon>
        <taxon>Streptomycetaceae</taxon>
        <taxon>Streptomyces</taxon>
    </lineage>
</organism>
<accession>A0A4D4N3Q7</accession>
<sequence>MAGKQGAVRNRPERGATMVRMRIGGASGAVRAGVVAATCGVLLMSLTACGGSDGSNAAKGGGGSGGKAGSGSGQSKAPTVDLLRIPDVGDRLQNKIPANSRQVVAVYGEGKDSADSTIVLYTKNGSTWDQTRSWEGHNGKKGWTTDHHEGDKRSPVGVFTLSDAGGVLADPGAELPYTQSASFQAPHYWSRSHWHDFDYVIAIDYNRVKGTAPNDPTRPEGQSKGGSIWLHMDHAGGTSACVSLSKSGMEYLLRTLDPNQHPVVVMGDKADLKA</sequence>
<name>A0A4D4N3Q7_STRAX</name>
<dbReference type="AlphaFoldDB" id="A0A4D4N3Q7"/>
<dbReference type="PANTHER" id="PTHR38589:SF1">
    <property type="entry name" value="BLR0621 PROTEIN"/>
    <property type="match status" value="1"/>
</dbReference>
<reference evidence="2 5" key="2">
    <citation type="submission" date="2019-04" db="EMBL/GenBank/DDBJ databases">
        <title>Draft genome sequences of Streptomyces avermitilis NBRC 14893.</title>
        <authorList>
            <person name="Komaki H."/>
            <person name="Tamura T."/>
            <person name="Hosoyama A."/>
        </authorList>
    </citation>
    <scope>NUCLEOTIDE SEQUENCE [LARGE SCALE GENOMIC DNA]</scope>
    <source>
        <strain evidence="2 5">NBRC 14893</strain>
    </source>
</reference>
<gene>
    <name evidence="2" type="ORF">SAV14893_006800</name>
    <name evidence="3" type="ORF">SAV31267_081090</name>
</gene>
<comment type="caution">
    <text evidence="3">The sequence shown here is derived from an EMBL/GenBank/DDBJ whole genome shotgun (WGS) entry which is preliminary data.</text>
</comment>
<evidence type="ECO:0000313" key="3">
    <source>
        <dbReference type="EMBL" id="GDY78624.1"/>
    </source>
</evidence>
<keyword evidence="3" id="KW-0449">Lipoprotein</keyword>
<evidence type="ECO:0000313" key="2">
    <source>
        <dbReference type="EMBL" id="GDY61287.1"/>
    </source>
</evidence>
<dbReference type="EMBL" id="BJHY01000001">
    <property type="protein sequence ID" value="GDY78624.1"/>
    <property type="molecule type" value="Genomic_DNA"/>
</dbReference>
<dbReference type="EMBL" id="BJHX01000001">
    <property type="protein sequence ID" value="GDY61287.1"/>
    <property type="molecule type" value="Genomic_DNA"/>
</dbReference>
<feature type="region of interest" description="Disordered" evidence="1">
    <location>
        <begin position="132"/>
        <end position="151"/>
    </location>
</feature>
<evidence type="ECO:0000256" key="1">
    <source>
        <dbReference type="SAM" id="MobiDB-lite"/>
    </source>
</evidence>
<dbReference type="OMA" id="IWLHMDH"/>
<dbReference type="Proteomes" id="UP000299211">
    <property type="component" value="Unassembled WGS sequence"/>
</dbReference>
<evidence type="ECO:0000313" key="5">
    <source>
        <dbReference type="Proteomes" id="UP000302139"/>
    </source>
</evidence>
<evidence type="ECO:0000313" key="4">
    <source>
        <dbReference type="Proteomes" id="UP000299211"/>
    </source>
</evidence>
<reference evidence="3 4" key="1">
    <citation type="submission" date="2019-04" db="EMBL/GenBank/DDBJ databases">
        <title>Draft genome sequences of Streptomyces avermitilis ATCC 31267.</title>
        <authorList>
            <person name="Komaki H."/>
            <person name="Tamura T."/>
            <person name="Hosoyama A."/>
        </authorList>
    </citation>
    <scope>NUCLEOTIDE SEQUENCE [LARGE SCALE GENOMIC DNA]</scope>
    <source>
        <strain evidence="3 4">ATCC 31267</strain>
    </source>
</reference>
<feature type="region of interest" description="Disordered" evidence="1">
    <location>
        <begin position="57"/>
        <end position="79"/>
    </location>
</feature>
<protein>
    <submittedName>
        <fullName evidence="3">Lipoprotein</fullName>
    </submittedName>
</protein>
<feature type="compositionally biased region" description="Gly residues" evidence="1">
    <location>
        <begin position="59"/>
        <end position="72"/>
    </location>
</feature>